<evidence type="ECO:0000313" key="1">
    <source>
        <dbReference type="EMBL" id="GAT52067.1"/>
    </source>
</evidence>
<dbReference type="Proteomes" id="UP000815677">
    <property type="component" value="Unassembled WGS sequence"/>
</dbReference>
<keyword evidence="2" id="KW-1185">Reference proteome</keyword>
<accession>A0ABQ0LLU4</accession>
<dbReference type="EMBL" id="DF847554">
    <property type="protein sequence ID" value="GAT52067.1"/>
    <property type="molecule type" value="Genomic_DNA"/>
</dbReference>
<protein>
    <submittedName>
        <fullName evidence="1">Uncharacterized protein</fullName>
    </submittedName>
</protein>
<organism evidence="1 2">
    <name type="scientific">Mycena chlorophos</name>
    <name type="common">Agaric fungus</name>
    <name type="synonym">Agaricus chlorophos</name>
    <dbReference type="NCBI Taxonomy" id="658473"/>
    <lineage>
        <taxon>Eukaryota</taxon>
        <taxon>Fungi</taxon>
        <taxon>Dikarya</taxon>
        <taxon>Basidiomycota</taxon>
        <taxon>Agaricomycotina</taxon>
        <taxon>Agaricomycetes</taxon>
        <taxon>Agaricomycetidae</taxon>
        <taxon>Agaricales</taxon>
        <taxon>Marasmiineae</taxon>
        <taxon>Mycenaceae</taxon>
        <taxon>Mycena</taxon>
    </lineage>
</organism>
<sequence>MALSKCIRRLTNRVAFLKLDGCMHLILHRSRYPSYHVILPQRRSNPSTNPPQFTTFSRAPANSATTSVARPRLACLLGELRNDVRGATRARIPTQACPRPCGWMRSVSSLRQRRSHSRCKTSLAFRGVLRSDLSTMCREAFVERLTDDDMTNCRRWPGSPTQRHLLA</sequence>
<name>A0ABQ0LLU4_MYCCL</name>
<proteinExistence type="predicted"/>
<evidence type="ECO:0000313" key="2">
    <source>
        <dbReference type="Proteomes" id="UP000815677"/>
    </source>
</evidence>
<reference evidence="1" key="1">
    <citation type="submission" date="2014-09" db="EMBL/GenBank/DDBJ databases">
        <title>Genome sequence of the luminous mushroom Mycena chlorophos for searching fungal bioluminescence genes.</title>
        <authorList>
            <person name="Tanaka Y."/>
            <person name="Kasuga D."/>
            <person name="Oba Y."/>
            <person name="Hase S."/>
            <person name="Sato K."/>
            <person name="Oba Y."/>
            <person name="Sakakibara Y."/>
        </authorList>
    </citation>
    <scope>NUCLEOTIDE SEQUENCE</scope>
</reference>
<gene>
    <name evidence="1" type="ORF">MCHLO_09154</name>
</gene>